<keyword evidence="4 9" id="KW-0812">Transmembrane</keyword>
<evidence type="ECO:0000256" key="7">
    <source>
        <dbReference type="ARBA" id="ARBA00023136"/>
    </source>
</evidence>
<dbReference type="RefSeq" id="WP_119858166.1">
    <property type="nucleotide sequence ID" value="NZ_QYYD01000021.1"/>
</dbReference>
<organism evidence="10 11">
    <name type="scientific">Rhodopseudomonas palustris</name>
    <dbReference type="NCBI Taxonomy" id="1076"/>
    <lineage>
        <taxon>Bacteria</taxon>
        <taxon>Pseudomonadati</taxon>
        <taxon>Pseudomonadota</taxon>
        <taxon>Alphaproteobacteria</taxon>
        <taxon>Hyphomicrobiales</taxon>
        <taxon>Nitrobacteraceae</taxon>
        <taxon>Rhodopseudomonas</taxon>
    </lineage>
</organism>
<dbReference type="CDD" id="cd06582">
    <property type="entry name" value="TM_PBP1_LivH_like"/>
    <property type="match status" value="1"/>
</dbReference>
<dbReference type="InterPro" id="IPR052157">
    <property type="entry name" value="BCAA_transport_permease"/>
</dbReference>
<evidence type="ECO:0000256" key="5">
    <source>
        <dbReference type="ARBA" id="ARBA00022970"/>
    </source>
</evidence>
<proteinExistence type="inferred from homology"/>
<evidence type="ECO:0000256" key="4">
    <source>
        <dbReference type="ARBA" id="ARBA00022692"/>
    </source>
</evidence>
<dbReference type="InterPro" id="IPR001851">
    <property type="entry name" value="ABC_transp_permease"/>
</dbReference>
<dbReference type="PANTHER" id="PTHR11795:SF442">
    <property type="entry name" value="ABC TRANSPORTER ATP-BINDING PROTEIN"/>
    <property type="match status" value="1"/>
</dbReference>
<keyword evidence="3" id="KW-1003">Cell membrane</keyword>
<comment type="similarity">
    <text evidence="8">Belongs to the binding-protein-dependent transport system permease family. LivHM subfamily.</text>
</comment>
<feature type="transmembrane region" description="Helical" evidence="9">
    <location>
        <begin position="186"/>
        <end position="207"/>
    </location>
</feature>
<evidence type="ECO:0000256" key="6">
    <source>
        <dbReference type="ARBA" id="ARBA00022989"/>
    </source>
</evidence>
<evidence type="ECO:0000256" key="3">
    <source>
        <dbReference type="ARBA" id="ARBA00022475"/>
    </source>
</evidence>
<dbReference type="GO" id="GO:0005886">
    <property type="term" value="C:plasma membrane"/>
    <property type="evidence" value="ECO:0007669"/>
    <property type="project" value="UniProtKB-SubCell"/>
</dbReference>
<dbReference type="Pfam" id="PF02653">
    <property type="entry name" value="BPD_transp_2"/>
    <property type="match status" value="1"/>
</dbReference>
<evidence type="ECO:0000256" key="1">
    <source>
        <dbReference type="ARBA" id="ARBA00004651"/>
    </source>
</evidence>
<dbReference type="AlphaFoldDB" id="A0A418V1I1"/>
<dbReference type="Proteomes" id="UP000285523">
    <property type="component" value="Unassembled WGS sequence"/>
</dbReference>
<reference evidence="10 11" key="1">
    <citation type="submission" date="2018-09" db="EMBL/GenBank/DDBJ databases">
        <title>Draft genome sequence of Rhodopseudomonas palustris 2.1.18.</title>
        <authorList>
            <person name="Robertson S.L."/>
            <person name="Meyer T.E."/>
            <person name="Kyndt J.A."/>
        </authorList>
    </citation>
    <scope>NUCLEOTIDE SEQUENCE [LARGE SCALE GENOMIC DNA]</scope>
    <source>
        <strain evidence="10 11">2.1.18</strain>
    </source>
</reference>
<feature type="transmembrane region" description="Helical" evidence="9">
    <location>
        <begin position="91"/>
        <end position="109"/>
    </location>
</feature>
<comment type="subcellular location">
    <subcellularLocation>
        <location evidence="1">Cell membrane</location>
        <topology evidence="1">Multi-pass membrane protein</topology>
    </subcellularLocation>
</comment>
<dbReference type="EMBL" id="QYYD01000021">
    <property type="protein sequence ID" value="RJF69758.1"/>
    <property type="molecule type" value="Genomic_DNA"/>
</dbReference>
<keyword evidence="7 9" id="KW-0472">Membrane</keyword>
<keyword evidence="2" id="KW-0813">Transport</keyword>
<evidence type="ECO:0000313" key="11">
    <source>
        <dbReference type="Proteomes" id="UP000285523"/>
    </source>
</evidence>
<evidence type="ECO:0000313" key="10">
    <source>
        <dbReference type="EMBL" id="RJF69758.1"/>
    </source>
</evidence>
<evidence type="ECO:0000256" key="9">
    <source>
        <dbReference type="SAM" id="Phobius"/>
    </source>
</evidence>
<dbReference type="PANTHER" id="PTHR11795">
    <property type="entry name" value="BRANCHED-CHAIN AMINO ACID TRANSPORT SYSTEM PERMEASE PROTEIN LIVH"/>
    <property type="match status" value="1"/>
</dbReference>
<sequence>MSTFVIGLSIAMLLFLLAAGLTLIFGMLGIINFAHGAIYMLGAYVAYQVAATTQNFWLALLVAPIVLAVVGAGIERVVLRPIYERPHEFQLVATFGLILVIEEAVRMIWGLQLHNIAPPPGLSGAVHLFGTDISKYRLFVVLFGAAMVVLLFFGIERTKLGLVLRASSNNAGMAEMLGVDVGRVRTALFALGAALAGVAGAIAGPMLPIQLQMGFSIILDCFIVVIIGGLGNIRGAVVGALLIGMTRAYGQQYAAEWIDIATYGVLVVTLLVRPQGLFGIRLRTS</sequence>
<feature type="transmembrane region" description="Helical" evidence="9">
    <location>
        <begin position="56"/>
        <end position="79"/>
    </location>
</feature>
<dbReference type="OrthoDB" id="9807115at2"/>
<protein>
    <submittedName>
        <fullName evidence="10">Branched-chain amino acid ABC transporter permease</fullName>
    </submittedName>
</protein>
<comment type="caution">
    <text evidence="10">The sequence shown here is derived from an EMBL/GenBank/DDBJ whole genome shotgun (WGS) entry which is preliminary data.</text>
</comment>
<keyword evidence="5" id="KW-0029">Amino-acid transport</keyword>
<feature type="transmembrane region" description="Helical" evidence="9">
    <location>
        <begin position="213"/>
        <end position="233"/>
    </location>
</feature>
<feature type="transmembrane region" description="Helical" evidence="9">
    <location>
        <begin position="6"/>
        <end position="26"/>
    </location>
</feature>
<evidence type="ECO:0000256" key="2">
    <source>
        <dbReference type="ARBA" id="ARBA00022448"/>
    </source>
</evidence>
<feature type="transmembrane region" description="Helical" evidence="9">
    <location>
        <begin position="136"/>
        <end position="155"/>
    </location>
</feature>
<feature type="transmembrane region" description="Helical" evidence="9">
    <location>
        <begin position="33"/>
        <end position="50"/>
    </location>
</feature>
<keyword evidence="6 9" id="KW-1133">Transmembrane helix</keyword>
<evidence type="ECO:0000256" key="8">
    <source>
        <dbReference type="ARBA" id="ARBA00037998"/>
    </source>
</evidence>
<dbReference type="GO" id="GO:0022857">
    <property type="term" value="F:transmembrane transporter activity"/>
    <property type="evidence" value="ECO:0007669"/>
    <property type="project" value="InterPro"/>
</dbReference>
<name>A0A418V1I1_RHOPL</name>
<dbReference type="GO" id="GO:0006865">
    <property type="term" value="P:amino acid transport"/>
    <property type="evidence" value="ECO:0007669"/>
    <property type="project" value="UniProtKB-KW"/>
</dbReference>
<gene>
    <name evidence="10" type="ORF">D4Q52_19095</name>
</gene>
<accession>A0A418V1I1</accession>